<dbReference type="GO" id="GO:0005886">
    <property type="term" value="C:plasma membrane"/>
    <property type="evidence" value="ECO:0007669"/>
    <property type="project" value="UniProtKB-SubCell"/>
</dbReference>
<feature type="transmembrane region" description="Helical" evidence="6">
    <location>
        <begin position="298"/>
        <end position="317"/>
    </location>
</feature>
<dbReference type="OrthoDB" id="45037at2"/>
<dbReference type="PANTHER" id="PTHR47089">
    <property type="entry name" value="ABC TRANSPORTER, PERMEASE PROTEIN"/>
    <property type="match status" value="1"/>
</dbReference>
<keyword evidence="2" id="KW-1003">Cell membrane</keyword>
<evidence type="ECO:0000256" key="4">
    <source>
        <dbReference type="ARBA" id="ARBA00022989"/>
    </source>
</evidence>
<dbReference type="STRING" id="1121919.SAMN02745975_02952"/>
<protein>
    <submittedName>
        <fullName evidence="7">Nucleoside ABC transporter membrane protein</fullName>
    </submittedName>
</protein>
<dbReference type="GO" id="GO:0022857">
    <property type="term" value="F:transmembrane transporter activity"/>
    <property type="evidence" value="ECO:0007669"/>
    <property type="project" value="InterPro"/>
</dbReference>
<feature type="transmembrane region" description="Helical" evidence="6">
    <location>
        <begin position="199"/>
        <end position="217"/>
    </location>
</feature>
<feature type="transmembrane region" description="Helical" evidence="6">
    <location>
        <begin position="273"/>
        <end position="291"/>
    </location>
</feature>
<dbReference type="RefSeq" id="WP_110941999.1">
    <property type="nucleotide sequence ID" value="NZ_FQZV01000043.1"/>
</dbReference>
<reference evidence="8" key="1">
    <citation type="submission" date="2016-11" db="EMBL/GenBank/DDBJ databases">
        <authorList>
            <person name="Varghese N."/>
            <person name="Submissions S."/>
        </authorList>
    </citation>
    <scope>NUCLEOTIDE SEQUENCE [LARGE SCALE GENOMIC DNA]</scope>
    <source>
        <strain evidence="8">DSM 17957</strain>
    </source>
</reference>
<dbReference type="EMBL" id="FQZV01000043">
    <property type="protein sequence ID" value="SHJ81503.1"/>
    <property type="molecule type" value="Genomic_DNA"/>
</dbReference>
<evidence type="ECO:0000313" key="8">
    <source>
        <dbReference type="Proteomes" id="UP000184536"/>
    </source>
</evidence>
<keyword evidence="3 6" id="KW-0812">Transmembrane</keyword>
<feature type="transmembrane region" description="Helical" evidence="6">
    <location>
        <begin position="90"/>
        <end position="110"/>
    </location>
</feature>
<feature type="transmembrane region" description="Helical" evidence="6">
    <location>
        <begin position="323"/>
        <end position="343"/>
    </location>
</feature>
<sequence>MNGRFKIEKREIQNKYALTGIRLVGIFLALIAGGIFLASTGHGPILVYKAMLKGAFGSSYGINETIVKTIPLLLAALGISVAFRMKLWNIGAEGQICVGGIAASAVALKFGHLPSYVLLPSMLLAGFLGGAIWGLLPAIPKALWKTNETITTLMMNYIGILWVDYLVFGPWKDPKGFNFPITPEFSPAAFLPTFGRSRVHTGIIIALVLAALLYVIINKTLWGYEIRVAGENSEAAKYAGMNVKRNIILAMGISGGIAGIAGMTELAGITHRLQSGFSPGYGYSAIIIAWLSRLNPIAAIGVSFLFGGMLVGGYAVQTSGLPAATAVMMQGLILFFVLGAEFFTQHQITWIKKNHAEKPVVRKEVEIHG</sequence>
<gene>
    <name evidence="7" type="ORF">SAMN02745975_02952</name>
</gene>
<name>A0A1M6MDW1_9FIRM</name>
<dbReference type="InterPro" id="IPR001851">
    <property type="entry name" value="ABC_transp_permease"/>
</dbReference>
<feature type="transmembrane region" description="Helical" evidence="6">
    <location>
        <begin position="150"/>
        <end position="168"/>
    </location>
</feature>
<keyword evidence="5 6" id="KW-0472">Membrane</keyword>
<dbReference type="PANTHER" id="PTHR47089:SF1">
    <property type="entry name" value="GUANOSINE ABC TRANSPORTER PERMEASE PROTEIN NUPP"/>
    <property type="match status" value="1"/>
</dbReference>
<evidence type="ECO:0000313" key="7">
    <source>
        <dbReference type="EMBL" id="SHJ81503.1"/>
    </source>
</evidence>
<evidence type="ECO:0000256" key="5">
    <source>
        <dbReference type="ARBA" id="ARBA00023136"/>
    </source>
</evidence>
<feature type="transmembrane region" description="Helical" evidence="6">
    <location>
        <begin position="65"/>
        <end position="83"/>
    </location>
</feature>
<dbReference type="CDD" id="cd06580">
    <property type="entry name" value="TM_PBP1_transp_TpRbsC_like"/>
    <property type="match status" value="1"/>
</dbReference>
<comment type="subcellular location">
    <subcellularLocation>
        <location evidence="1">Cell membrane</location>
        <topology evidence="1">Multi-pass membrane protein</topology>
    </subcellularLocation>
</comment>
<feature type="transmembrane region" description="Helical" evidence="6">
    <location>
        <begin position="247"/>
        <end position="267"/>
    </location>
</feature>
<keyword evidence="8" id="KW-1185">Reference proteome</keyword>
<feature type="transmembrane region" description="Helical" evidence="6">
    <location>
        <begin position="21"/>
        <end position="45"/>
    </location>
</feature>
<accession>A0A1M6MDW1</accession>
<proteinExistence type="predicted"/>
<keyword evidence="4 6" id="KW-1133">Transmembrane helix</keyword>
<organism evidence="7 8">
    <name type="scientific">Geosporobacter subterraneus DSM 17957</name>
    <dbReference type="NCBI Taxonomy" id="1121919"/>
    <lineage>
        <taxon>Bacteria</taxon>
        <taxon>Bacillati</taxon>
        <taxon>Bacillota</taxon>
        <taxon>Clostridia</taxon>
        <taxon>Peptostreptococcales</taxon>
        <taxon>Thermotaleaceae</taxon>
        <taxon>Geosporobacter</taxon>
    </lineage>
</organism>
<evidence type="ECO:0000256" key="3">
    <source>
        <dbReference type="ARBA" id="ARBA00022692"/>
    </source>
</evidence>
<dbReference type="Pfam" id="PF02653">
    <property type="entry name" value="BPD_transp_2"/>
    <property type="match status" value="1"/>
</dbReference>
<dbReference type="AlphaFoldDB" id="A0A1M6MDW1"/>
<feature type="transmembrane region" description="Helical" evidence="6">
    <location>
        <begin position="116"/>
        <end position="138"/>
    </location>
</feature>
<evidence type="ECO:0000256" key="1">
    <source>
        <dbReference type="ARBA" id="ARBA00004651"/>
    </source>
</evidence>
<dbReference type="Proteomes" id="UP000184536">
    <property type="component" value="Unassembled WGS sequence"/>
</dbReference>
<evidence type="ECO:0000256" key="6">
    <source>
        <dbReference type="SAM" id="Phobius"/>
    </source>
</evidence>
<evidence type="ECO:0000256" key="2">
    <source>
        <dbReference type="ARBA" id="ARBA00022475"/>
    </source>
</evidence>